<accession>A0A6A4ZGB1</accession>
<dbReference type="EMBL" id="VJMI01017609">
    <property type="protein sequence ID" value="KAF0713176.1"/>
    <property type="molecule type" value="Genomic_DNA"/>
</dbReference>
<evidence type="ECO:0000313" key="1">
    <source>
        <dbReference type="EMBL" id="KAF0713176.1"/>
    </source>
</evidence>
<dbReference type="AlphaFoldDB" id="A0A6A4ZGB1"/>
<dbReference type="VEuPathDB" id="FungiDB:H257_01316"/>
<reference evidence="1 2" key="1">
    <citation type="submission" date="2019-06" db="EMBL/GenBank/DDBJ databases">
        <title>Genomics analysis of Aphanomyces spp. identifies a new class of oomycete effector associated with host adaptation.</title>
        <authorList>
            <person name="Gaulin E."/>
        </authorList>
    </citation>
    <scope>NUCLEOTIDE SEQUENCE [LARGE SCALE GENOMIC DNA]</scope>
    <source>
        <strain evidence="1 2">E</strain>
    </source>
</reference>
<evidence type="ECO:0000313" key="2">
    <source>
        <dbReference type="Proteomes" id="UP000469452"/>
    </source>
</evidence>
<dbReference type="Proteomes" id="UP000469452">
    <property type="component" value="Unassembled WGS sequence"/>
</dbReference>
<protein>
    <submittedName>
        <fullName evidence="1">Uncharacterized protein</fullName>
    </submittedName>
</protein>
<gene>
    <name evidence="1" type="ORF">AaE_011849</name>
</gene>
<comment type="caution">
    <text evidence="1">The sequence shown here is derived from an EMBL/GenBank/DDBJ whole genome shotgun (WGS) entry which is preliminary data.</text>
</comment>
<proteinExistence type="predicted"/>
<sequence length="210" mass="22446">MAQDTWTTDCDSVCGSAWSGSCVVVNTSTNVVESPDRVALARTFHCLPSTGSLIASLTISSNHHASSIDAGSPVYGIRHIGVDWTKLNVTTLILRGVGDTVVPMDITFNSADPLRGLSHVYVQSISHLDGLDLPPLPATLRSLYQTRPHAATINSSHLLQLSIVGKSLAASSQKSLHTYHPSSHPCKDLSNNLLTSISPRIYALKSLTHL</sequence>
<name>A0A6A4ZGB1_APHAT</name>
<organism evidence="1 2">
    <name type="scientific">Aphanomyces astaci</name>
    <name type="common">Crayfish plague agent</name>
    <dbReference type="NCBI Taxonomy" id="112090"/>
    <lineage>
        <taxon>Eukaryota</taxon>
        <taxon>Sar</taxon>
        <taxon>Stramenopiles</taxon>
        <taxon>Oomycota</taxon>
        <taxon>Saprolegniomycetes</taxon>
        <taxon>Saprolegniales</taxon>
        <taxon>Verrucalvaceae</taxon>
        <taxon>Aphanomyces</taxon>
    </lineage>
</organism>